<name>A0ABW3EYC8_9ACTN</name>
<dbReference type="Proteomes" id="UP001596972">
    <property type="component" value="Unassembled WGS sequence"/>
</dbReference>
<accession>A0ABW3EYC8</accession>
<gene>
    <name evidence="2" type="ORF">ACFQ11_31130</name>
</gene>
<sequence>MDNGLGNGQWVRTRNDQSARAFAKELEQRRQHVPQRTRNQKIALAGFTVVVLLVLVAYWALG</sequence>
<proteinExistence type="predicted"/>
<keyword evidence="1" id="KW-0472">Membrane</keyword>
<keyword evidence="3" id="KW-1185">Reference proteome</keyword>
<comment type="caution">
    <text evidence="2">The sequence shown here is derived from an EMBL/GenBank/DDBJ whole genome shotgun (WGS) entry which is preliminary data.</text>
</comment>
<organism evidence="2 3">
    <name type="scientific">Actinomadura sediminis</name>
    <dbReference type="NCBI Taxonomy" id="1038904"/>
    <lineage>
        <taxon>Bacteria</taxon>
        <taxon>Bacillati</taxon>
        <taxon>Actinomycetota</taxon>
        <taxon>Actinomycetes</taxon>
        <taxon>Streptosporangiales</taxon>
        <taxon>Thermomonosporaceae</taxon>
        <taxon>Actinomadura</taxon>
    </lineage>
</organism>
<keyword evidence="1" id="KW-1133">Transmembrane helix</keyword>
<reference evidence="3" key="1">
    <citation type="journal article" date="2019" name="Int. J. Syst. Evol. Microbiol.">
        <title>The Global Catalogue of Microorganisms (GCM) 10K type strain sequencing project: providing services to taxonomists for standard genome sequencing and annotation.</title>
        <authorList>
            <consortium name="The Broad Institute Genomics Platform"/>
            <consortium name="The Broad Institute Genome Sequencing Center for Infectious Disease"/>
            <person name="Wu L."/>
            <person name="Ma J."/>
        </authorList>
    </citation>
    <scope>NUCLEOTIDE SEQUENCE [LARGE SCALE GENOMIC DNA]</scope>
    <source>
        <strain evidence="3">JCM 31202</strain>
    </source>
</reference>
<dbReference type="RefSeq" id="WP_378305183.1">
    <property type="nucleotide sequence ID" value="NZ_JBHTJA010000103.1"/>
</dbReference>
<evidence type="ECO:0000256" key="1">
    <source>
        <dbReference type="SAM" id="Phobius"/>
    </source>
</evidence>
<dbReference type="EMBL" id="JBHTJA010000103">
    <property type="protein sequence ID" value="MFD0904870.1"/>
    <property type="molecule type" value="Genomic_DNA"/>
</dbReference>
<protein>
    <submittedName>
        <fullName evidence="2">Uncharacterized protein</fullName>
    </submittedName>
</protein>
<keyword evidence="1" id="KW-0812">Transmembrane</keyword>
<evidence type="ECO:0000313" key="3">
    <source>
        <dbReference type="Proteomes" id="UP001596972"/>
    </source>
</evidence>
<evidence type="ECO:0000313" key="2">
    <source>
        <dbReference type="EMBL" id="MFD0904870.1"/>
    </source>
</evidence>
<feature type="transmembrane region" description="Helical" evidence="1">
    <location>
        <begin position="42"/>
        <end position="61"/>
    </location>
</feature>